<evidence type="ECO:0000313" key="3">
    <source>
        <dbReference type="Proteomes" id="UP000002255"/>
    </source>
</evidence>
<dbReference type="HOGENOM" id="CLU_846388_0_0_11"/>
<reference evidence="2 3" key="2">
    <citation type="journal article" date="2010" name="Stand. Genomic Sci.">
        <title>Complete genome sequence of Xylanimonas cellulosilytica type strain (XIL07).</title>
        <authorList>
            <person name="Foster B."/>
            <person name="Pukall R."/>
            <person name="Abt B."/>
            <person name="Nolan M."/>
            <person name="Glavina Del Rio T."/>
            <person name="Chen F."/>
            <person name="Lucas S."/>
            <person name="Tice H."/>
            <person name="Pitluck S."/>
            <person name="Cheng J.-F."/>
            <person name="Chertkov O."/>
            <person name="Brettin T."/>
            <person name="Han C."/>
            <person name="Detter J.C."/>
            <person name="Bruce D."/>
            <person name="Goodwin L."/>
            <person name="Ivanova N."/>
            <person name="Mavromatis K."/>
            <person name="Pati A."/>
            <person name="Mikhailova N."/>
            <person name="Chen A."/>
            <person name="Palaniappan K."/>
            <person name="Land M."/>
            <person name="Hauser L."/>
            <person name="Chang Y.-J."/>
            <person name="Jeffries C.D."/>
            <person name="Chain P."/>
            <person name="Rohde M."/>
            <person name="Goeker M."/>
            <person name="Bristow J."/>
            <person name="Eisen J.A."/>
            <person name="Markowitz V."/>
            <person name="Hugenholtz P."/>
            <person name="Kyrpides N.C."/>
            <person name="Klenk H.-P."/>
            <person name="Lapidus A."/>
        </authorList>
    </citation>
    <scope>NUCLEOTIDE SEQUENCE [LARGE SCALE GENOMIC DNA]</scope>
    <source>
        <strain evidence="3">DSM 15894 / CECT 5975 / LMG 20990 / XIL07</strain>
    </source>
</reference>
<name>D1C0F7_XYLCX</name>
<organism evidence="2 3">
    <name type="scientific">Xylanimonas cellulosilytica (strain DSM 15894 / JCM 12276 / CECT 5975 / KCTC 9989 / LMG 20990 / NBRC 107835 / XIL07)</name>
    <dbReference type="NCBI Taxonomy" id="446471"/>
    <lineage>
        <taxon>Bacteria</taxon>
        <taxon>Bacillati</taxon>
        <taxon>Actinomycetota</taxon>
        <taxon>Actinomycetes</taxon>
        <taxon>Micrococcales</taxon>
        <taxon>Promicromonosporaceae</taxon>
        <taxon>Xylanimonas</taxon>
    </lineage>
</organism>
<dbReference type="Proteomes" id="UP000002255">
    <property type="component" value="Chromosome"/>
</dbReference>
<protein>
    <submittedName>
        <fullName evidence="2">Uncharacterized protein</fullName>
    </submittedName>
</protein>
<feature type="region of interest" description="Disordered" evidence="1">
    <location>
        <begin position="1"/>
        <end position="26"/>
    </location>
</feature>
<dbReference type="AlphaFoldDB" id="D1C0F7"/>
<sequence>MLGVGDADPTKEPQMTRSTMRPTARLSARPAARLAAAAATATCLVAVAACSGPSDAGTSASDDATVGPLEAMITEIVGDWNSAEQQAKQMEMEEAVARCMADEGFEYTPVDYSALMAEVDAVDTTTREYAQEYGYGHSIQPDTTGNPMPEFVDPNEDYVAAMSESESEAYYEALYGAMEYDVDNVDSIPDMSEMGCTGAAQVEIMGQQDTSLFDNEELTAFGENMEQLEADVAADPKVAEAAAGWAECMADAGFDYATPQEAQDDFMTRSQAIWEEADPESVDAPEQDADLQEQEREAAVADFDCKEKVGYDAIRREVQFALEQEYIDTHEAELEAVKAAFESLGL</sequence>
<proteinExistence type="predicted"/>
<dbReference type="STRING" id="446471.Xcel_3159"/>
<accession>D1C0F7</accession>
<keyword evidence="3" id="KW-1185">Reference proteome</keyword>
<evidence type="ECO:0000256" key="1">
    <source>
        <dbReference type="SAM" id="MobiDB-lite"/>
    </source>
</evidence>
<dbReference type="eggNOG" id="ENOG502ZUBI">
    <property type="taxonomic scope" value="Bacteria"/>
</dbReference>
<gene>
    <name evidence="2" type="ordered locus">Xcel_3159</name>
</gene>
<reference evidence="3" key="1">
    <citation type="submission" date="2009-11" db="EMBL/GenBank/DDBJ databases">
        <title>The complete chromosome of Xylanimonas cellulosilytica DSM 15894.</title>
        <authorList>
            <consortium name="US DOE Joint Genome Institute (JGI-PGF)"/>
            <person name="Lucas S."/>
            <person name="Copeland A."/>
            <person name="Lapidus A."/>
            <person name="Glavina del Rio T."/>
            <person name="Dalin E."/>
            <person name="Tice H."/>
            <person name="Bruce D."/>
            <person name="Goodwin L."/>
            <person name="Pitluck S."/>
            <person name="Kyrpides N."/>
            <person name="Mavromatis K."/>
            <person name="Ivanova N."/>
            <person name="Mikhailova N."/>
            <person name="Foster B."/>
            <person name="Clum A."/>
            <person name="Brettin T."/>
            <person name="Detter J.C."/>
            <person name="Han C."/>
            <person name="Larimer F."/>
            <person name="Land M."/>
            <person name="Hauser L."/>
            <person name="Markowitz V."/>
            <person name="Cheng J.F."/>
            <person name="Hugenholtz P."/>
            <person name="Woyke T."/>
            <person name="Wu D."/>
            <person name="Gehrich-Schroeter G."/>
            <person name="Schneider S."/>
            <person name="Pukall S.R."/>
            <person name="Klenk H.P."/>
            <person name="Eisen J.A."/>
        </authorList>
    </citation>
    <scope>NUCLEOTIDE SEQUENCE [LARGE SCALE GENOMIC DNA]</scope>
    <source>
        <strain evidence="3">DSM 15894 / CECT 5975 / LMG 20990 / XIL07</strain>
    </source>
</reference>
<dbReference type="EMBL" id="CP001821">
    <property type="protein sequence ID" value="ACZ32160.1"/>
    <property type="molecule type" value="Genomic_DNA"/>
</dbReference>
<dbReference type="KEGG" id="xce:Xcel_3159"/>
<evidence type="ECO:0000313" key="2">
    <source>
        <dbReference type="EMBL" id="ACZ32160.1"/>
    </source>
</evidence>